<comment type="caution">
    <text evidence="2">The sequence shown here is derived from an EMBL/GenBank/DDBJ whole genome shotgun (WGS) entry which is preliminary data.</text>
</comment>
<dbReference type="AlphaFoldDB" id="A0AAQ2HGY5"/>
<proteinExistence type="predicted"/>
<dbReference type="RefSeq" id="WP_134403109.1">
    <property type="nucleotide sequence ID" value="NZ_SOFY01000009.1"/>
</dbReference>
<feature type="region of interest" description="Disordered" evidence="1">
    <location>
        <begin position="166"/>
        <end position="186"/>
    </location>
</feature>
<evidence type="ECO:0008006" key="4">
    <source>
        <dbReference type="Google" id="ProtNLM"/>
    </source>
</evidence>
<evidence type="ECO:0000256" key="1">
    <source>
        <dbReference type="SAM" id="MobiDB-lite"/>
    </source>
</evidence>
<dbReference type="Proteomes" id="UP000297403">
    <property type="component" value="Unassembled WGS sequence"/>
</dbReference>
<evidence type="ECO:0000313" key="3">
    <source>
        <dbReference type="Proteomes" id="UP000297403"/>
    </source>
</evidence>
<gene>
    <name evidence="2" type="ORF">E3O49_01080</name>
</gene>
<accession>A0AAQ2HGY5</accession>
<protein>
    <recommendedName>
        <fullName evidence="4">Phospholipase</fullName>
    </recommendedName>
</protein>
<name>A0AAQ2HGY5_9MICO</name>
<dbReference type="EMBL" id="SOFY01000009">
    <property type="protein sequence ID" value="TFC52559.1"/>
    <property type="molecule type" value="Genomic_DNA"/>
</dbReference>
<evidence type="ECO:0000313" key="2">
    <source>
        <dbReference type="EMBL" id="TFC52559.1"/>
    </source>
</evidence>
<sequence length="280" mass="27835">MIVAGSVLGIAGLVAGVGTTAVAQSSAASAESIAETRVLSESTGVRHGQLSVYSAIAKSTADHRAESTISAATGVIATMANKVDATPLASSVASLGNYEELETDAVISLTLQTKSETAAAQSAVAEVDRAAASAEAEAAAAAAAAAEQARAVAAQAAAAEAAKASQVAPAPAPSPSGGNSPDAARATARAMAASNYGWGDSEFSCLNQLWERESGWSYTAYNPSGATGIPQALPGSKMATTGSDWATNATTQIAWGLGYISGSYGSPCSAWAHSEANNWY</sequence>
<keyword evidence="3" id="KW-1185">Reference proteome</keyword>
<dbReference type="InterPro" id="IPR023346">
    <property type="entry name" value="Lysozyme-like_dom_sf"/>
</dbReference>
<reference evidence="2 3" key="1">
    <citation type="submission" date="2019-03" db="EMBL/GenBank/DDBJ databases">
        <title>Genomics of glacier-inhabiting Cryobacterium strains.</title>
        <authorList>
            <person name="Liu Q."/>
            <person name="Xin Y.-H."/>
        </authorList>
    </citation>
    <scope>NUCLEOTIDE SEQUENCE [LARGE SCALE GENOMIC DNA]</scope>
    <source>
        <strain evidence="3">TMT1-22</strain>
    </source>
</reference>
<dbReference type="SUPFAM" id="SSF53955">
    <property type="entry name" value="Lysozyme-like"/>
    <property type="match status" value="1"/>
</dbReference>
<organism evidence="2 3">
    <name type="scientific">Cryobacterium shii</name>
    <dbReference type="NCBI Taxonomy" id="1259235"/>
    <lineage>
        <taxon>Bacteria</taxon>
        <taxon>Bacillati</taxon>
        <taxon>Actinomycetota</taxon>
        <taxon>Actinomycetes</taxon>
        <taxon>Micrococcales</taxon>
        <taxon>Microbacteriaceae</taxon>
        <taxon>Cryobacterium</taxon>
    </lineage>
</organism>